<dbReference type="InterPro" id="IPR024709">
    <property type="entry name" value="FucosylTrfase_pln"/>
</dbReference>
<gene>
    <name evidence="7" type="ORF">HYH03_004875</name>
</gene>
<keyword evidence="4" id="KW-0119">Carbohydrate metabolism</keyword>
<evidence type="ECO:0000256" key="4">
    <source>
        <dbReference type="ARBA" id="ARBA00023277"/>
    </source>
</evidence>
<dbReference type="EMBL" id="JAEHOE010000015">
    <property type="protein sequence ID" value="KAG2497292.1"/>
    <property type="molecule type" value="Genomic_DNA"/>
</dbReference>
<keyword evidence="3" id="KW-0294">Fucose metabolism</keyword>
<evidence type="ECO:0000313" key="8">
    <source>
        <dbReference type="Proteomes" id="UP000612055"/>
    </source>
</evidence>
<evidence type="ECO:0000256" key="2">
    <source>
        <dbReference type="ARBA" id="ARBA00022679"/>
    </source>
</evidence>
<dbReference type="AlphaFoldDB" id="A0A836C2Y3"/>
<keyword evidence="2" id="KW-0808">Transferase</keyword>
<evidence type="ECO:0000313" key="7">
    <source>
        <dbReference type="EMBL" id="KAG2497292.1"/>
    </source>
</evidence>
<dbReference type="Gene3D" id="3.40.50.11340">
    <property type="match status" value="1"/>
</dbReference>
<keyword evidence="8" id="KW-1185">Reference proteome</keyword>
<dbReference type="OrthoDB" id="523849at2759"/>
<comment type="caution">
    <text evidence="7">The sequence shown here is derived from an EMBL/GenBank/DDBJ whole genome shotgun (WGS) entry which is preliminary data.</text>
</comment>
<name>A0A836C2Y3_9CHLO</name>
<dbReference type="GO" id="GO:0006004">
    <property type="term" value="P:fucose metabolic process"/>
    <property type="evidence" value="ECO:0007669"/>
    <property type="project" value="UniProtKB-KW"/>
</dbReference>
<dbReference type="Proteomes" id="UP000612055">
    <property type="component" value="Unassembled WGS sequence"/>
</dbReference>
<evidence type="ECO:0000256" key="6">
    <source>
        <dbReference type="SAM" id="SignalP"/>
    </source>
</evidence>
<comment type="similarity">
    <text evidence="1">Belongs to the glycosyltransferase GT106 family.</text>
</comment>
<evidence type="ECO:0000256" key="3">
    <source>
        <dbReference type="ARBA" id="ARBA00023253"/>
    </source>
</evidence>
<sequence>MGVTVALIALALAVATDAAYLIPFMWHGPNNQINTIKETLALAKVLGRTTVLPDLQSHMFTDKSKNSMRFKDLFDLPYIKEHADVILLEELEAKLGGSAWDRTLDAVLYMVPPSPMKRQVSLITDQGFRPPADKAAFIDSPVTSWTGCSEEQVAQLKKLLEPHSVVGVQTFHGLIYGSHWLAGPLATSCTDACCQSFKDRAPAVRKASWIYALADAFIHDRLGGKPFVAAHVRPYPDPCVRIWTQEDTPKRTENINEWCNNEYLIDRFAPSIKHLLQQYGVDTLFIMTHPRVRTVVEGILHQAGLQPVFMEMADVNPELAGIQLSTNLTFSLLAMVEEAVCAKSKAFVGTKESSMTGTIIQDRLGHGVPPEDSYSFFRREGFEAKPVTVPDWYRLSNYSTTGSTKWRQSLTKYGIKFDEEPA</sequence>
<accession>A0A836C2Y3</accession>
<dbReference type="InterPro" id="IPR019378">
    <property type="entry name" value="GDP-Fuc_O-FucTrfase"/>
</dbReference>
<evidence type="ECO:0000256" key="5">
    <source>
        <dbReference type="ARBA" id="ARBA00030350"/>
    </source>
</evidence>
<dbReference type="Pfam" id="PF10250">
    <property type="entry name" value="O-FucT"/>
    <property type="match status" value="1"/>
</dbReference>
<evidence type="ECO:0000256" key="1">
    <source>
        <dbReference type="ARBA" id="ARBA00007737"/>
    </source>
</evidence>
<proteinExistence type="inferred from homology"/>
<keyword evidence="6" id="KW-0732">Signal</keyword>
<dbReference type="Gene3D" id="3.40.50.11350">
    <property type="match status" value="1"/>
</dbReference>
<organism evidence="7 8">
    <name type="scientific">Edaphochlamys debaryana</name>
    <dbReference type="NCBI Taxonomy" id="47281"/>
    <lineage>
        <taxon>Eukaryota</taxon>
        <taxon>Viridiplantae</taxon>
        <taxon>Chlorophyta</taxon>
        <taxon>core chlorophytes</taxon>
        <taxon>Chlorophyceae</taxon>
        <taxon>CS clade</taxon>
        <taxon>Chlamydomonadales</taxon>
        <taxon>Chlamydomonadales incertae sedis</taxon>
        <taxon>Edaphochlamys</taxon>
    </lineage>
</organism>
<reference evidence="7" key="1">
    <citation type="journal article" date="2020" name="bioRxiv">
        <title>Comparative genomics of Chlamydomonas.</title>
        <authorList>
            <person name="Craig R.J."/>
            <person name="Hasan A.R."/>
            <person name="Ness R.W."/>
            <person name="Keightley P.D."/>
        </authorList>
    </citation>
    <scope>NUCLEOTIDE SEQUENCE</scope>
    <source>
        <strain evidence="7">CCAP 11/70</strain>
    </source>
</reference>
<dbReference type="PANTHER" id="PTHR31288">
    <property type="entry name" value="O-FUCOSYLTRANSFERASE FAMILY PROTEIN"/>
    <property type="match status" value="1"/>
</dbReference>
<feature type="chain" id="PRO_5032959175" description="O-fucosyltransferase family protein" evidence="6">
    <location>
        <begin position="19"/>
        <end position="422"/>
    </location>
</feature>
<dbReference type="CDD" id="cd11296">
    <property type="entry name" value="O-FucT_like"/>
    <property type="match status" value="1"/>
</dbReference>
<dbReference type="GO" id="GO:0016740">
    <property type="term" value="F:transferase activity"/>
    <property type="evidence" value="ECO:0007669"/>
    <property type="project" value="UniProtKB-KW"/>
</dbReference>
<feature type="signal peptide" evidence="6">
    <location>
        <begin position="1"/>
        <end position="18"/>
    </location>
</feature>
<dbReference type="PANTHER" id="PTHR31288:SF22">
    <property type="entry name" value="O-FUCOSYLTRANSFERASE 9"/>
    <property type="match status" value="1"/>
</dbReference>
<protein>
    <recommendedName>
        <fullName evidence="5">O-fucosyltransferase family protein</fullName>
    </recommendedName>
</protein>